<feature type="region of interest" description="Disordered" evidence="1">
    <location>
        <begin position="21"/>
        <end position="98"/>
    </location>
</feature>
<comment type="caution">
    <text evidence="3">The sequence shown here is derived from an EMBL/GenBank/DDBJ whole genome shotgun (WGS) entry which is preliminary data.</text>
</comment>
<keyword evidence="2" id="KW-0732">Signal</keyword>
<evidence type="ECO:0000256" key="2">
    <source>
        <dbReference type="SAM" id="SignalP"/>
    </source>
</evidence>
<feature type="chain" id="PRO_5001886740" description="DUF2756 domain-containing protein" evidence="2">
    <location>
        <begin position="23"/>
        <end position="98"/>
    </location>
</feature>
<evidence type="ECO:0000313" key="3">
    <source>
        <dbReference type="EMBL" id="KFX00615.1"/>
    </source>
</evidence>
<dbReference type="Proteomes" id="UP000032869">
    <property type="component" value="Unassembled WGS sequence"/>
</dbReference>
<accession>A0A093RD04</accession>
<name>A0A093RD04_9GAMM</name>
<dbReference type="EMBL" id="JQHM01000017">
    <property type="protein sequence ID" value="KFX00615.1"/>
    <property type="molecule type" value="Genomic_DNA"/>
</dbReference>
<gene>
    <name evidence="4" type="ORF">JV35_18420</name>
    <name evidence="3" type="ORF">KP22_19420</name>
</gene>
<feature type="compositionally biased region" description="Low complexity" evidence="1">
    <location>
        <begin position="21"/>
        <end position="33"/>
    </location>
</feature>
<proteinExistence type="predicted"/>
<feature type="signal peptide" evidence="2">
    <location>
        <begin position="1"/>
        <end position="22"/>
    </location>
</feature>
<feature type="compositionally biased region" description="Pro residues" evidence="1">
    <location>
        <begin position="89"/>
        <end position="98"/>
    </location>
</feature>
<reference evidence="5 6" key="1">
    <citation type="submission" date="2014-08" db="EMBL/GenBank/DDBJ databases">
        <title>Genome sequences of NCPPB Pectobacterium isolates.</title>
        <authorList>
            <person name="Glover R.H."/>
            <person name="Sapp M."/>
            <person name="Elphinstone J."/>
        </authorList>
    </citation>
    <scope>NUCLEOTIDE SEQUENCE [LARGE SCALE GENOMIC DNA]</scope>
    <source>
        <strain evidence="4 5">NCPPB 2793</strain>
        <strain evidence="3 6">NCPPB 2795</strain>
    </source>
</reference>
<dbReference type="RefSeq" id="WP_039307868.1">
    <property type="nucleotide sequence ID" value="NZ_JAODTE010000003.1"/>
</dbReference>
<dbReference type="Proteomes" id="UP000032874">
    <property type="component" value="Unassembled WGS sequence"/>
</dbReference>
<organism evidence="3 6">
    <name type="scientific">Pectobacterium betavasculorum</name>
    <dbReference type="NCBI Taxonomy" id="55207"/>
    <lineage>
        <taxon>Bacteria</taxon>
        <taxon>Pseudomonadati</taxon>
        <taxon>Pseudomonadota</taxon>
        <taxon>Gammaproteobacteria</taxon>
        <taxon>Enterobacterales</taxon>
        <taxon>Pectobacteriaceae</taxon>
        <taxon>Pectobacterium</taxon>
    </lineage>
</organism>
<dbReference type="AlphaFoldDB" id="A0A093RD04"/>
<evidence type="ECO:0008006" key="7">
    <source>
        <dbReference type="Google" id="ProtNLM"/>
    </source>
</evidence>
<evidence type="ECO:0000256" key="1">
    <source>
        <dbReference type="SAM" id="MobiDB-lite"/>
    </source>
</evidence>
<sequence>MKHPKTLLACAVLLGLPLLASANTPQAPTPQQQFENGISSQKQLQQNMQQSQKLQQQQLNQQLQQRNQQLQQQRQQQLQKDLQRSQRTTPPPPIKQNP</sequence>
<evidence type="ECO:0000313" key="5">
    <source>
        <dbReference type="Proteomes" id="UP000032869"/>
    </source>
</evidence>
<dbReference type="EMBL" id="JQHL01000014">
    <property type="protein sequence ID" value="KFX15513.1"/>
    <property type="molecule type" value="Genomic_DNA"/>
</dbReference>
<evidence type="ECO:0000313" key="6">
    <source>
        <dbReference type="Proteomes" id="UP000032874"/>
    </source>
</evidence>
<dbReference type="eggNOG" id="ENOG5033MAC">
    <property type="taxonomic scope" value="Bacteria"/>
</dbReference>
<keyword evidence="5" id="KW-1185">Reference proteome</keyword>
<protein>
    <recommendedName>
        <fullName evidence="7">DUF2756 domain-containing protein</fullName>
    </recommendedName>
</protein>
<evidence type="ECO:0000313" key="4">
    <source>
        <dbReference type="EMBL" id="KFX15513.1"/>
    </source>
</evidence>
<feature type="compositionally biased region" description="Low complexity" evidence="1">
    <location>
        <begin position="40"/>
        <end position="80"/>
    </location>
</feature>